<dbReference type="SUPFAM" id="SSF52743">
    <property type="entry name" value="Subtilisin-like"/>
    <property type="match status" value="1"/>
</dbReference>
<feature type="binding site" evidence="15">
    <location>
        <position position="552"/>
    </location>
    <ligand>
        <name>Ca(2+)</name>
        <dbReference type="ChEBI" id="CHEBI:29108"/>
    </ligand>
</feature>
<comment type="subcellular location">
    <subcellularLocation>
        <location evidence="3">Secreted</location>
        <location evidence="3">Extracellular space</location>
    </subcellularLocation>
</comment>
<dbReference type="InterPro" id="IPR050819">
    <property type="entry name" value="Tripeptidyl-peptidase_I"/>
</dbReference>
<evidence type="ECO:0000256" key="13">
    <source>
        <dbReference type="ARBA" id="ARBA00023145"/>
    </source>
</evidence>
<dbReference type="InterPro" id="IPR030400">
    <property type="entry name" value="Sedolisin_dom"/>
</dbReference>
<feature type="binding site" evidence="15">
    <location>
        <position position="571"/>
    </location>
    <ligand>
        <name>Ca(2+)</name>
        <dbReference type="ChEBI" id="CHEBI:29108"/>
    </ligand>
</feature>
<dbReference type="InterPro" id="IPR015366">
    <property type="entry name" value="S53_propep"/>
</dbReference>
<dbReference type="SUPFAM" id="SSF54897">
    <property type="entry name" value="Protease propeptides/inhibitors"/>
    <property type="match status" value="1"/>
</dbReference>
<organism evidence="17 18">
    <name type="scientific">Lactarius akahatsu</name>
    <dbReference type="NCBI Taxonomy" id="416441"/>
    <lineage>
        <taxon>Eukaryota</taxon>
        <taxon>Fungi</taxon>
        <taxon>Dikarya</taxon>
        <taxon>Basidiomycota</taxon>
        <taxon>Agaricomycotina</taxon>
        <taxon>Agaricomycetes</taxon>
        <taxon>Russulales</taxon>
        <taxon>Russulaceae</taxon>
        <taxon>Lactarius</taxon>
    </lineage>
</organism>
<evidence type="ECO:0000256" key="3">
    <source>
        <dbReference type="ARBA" id="ARBA00004239"/>
    </source>
</evidence>
<keyword evidence="6 15" id="KW-0645">Protease</keyword>
<name>A0AAD4LA35_9AGAM</name>
<dbReference type="SMART" id="SM00944">
    <property type="entry name" value="Pro-kuma_activ"/>
    <property type="match status" value="1"/>
</dbReference>
<keyword evidence="9 15" id="KW-0378">Hydrolase</keyword>
<evidence type="ECO:0000256" key="2">
    <source>
        <dbReference type="ARBA" id="ARBA00002451"/>
    </source>
</evidence>
<feature type="binding site" evidence="15">
    <location>
        <position position="553"/>
    </location>
    <ligand>
        <name>Ca(2+)</name>
        <dbReference type="ChEBI" id="CHEBI:29108"/>
    </ligand>
</feature>
<dbReference type="CDD" id="cd11377">
    <property type="entry name" value="Pro-peptidase_S53"/>
    <property type="match status" value="1"/>
</dbReference>
<evidence type="ECO:0000256" key="10">
    <source>
        <dbReference type="ARBA" id="ARBA00022825"/>
    </source>
</evidence>
<evidence type="ECO:0000256" key="12">
    <source>
        <dbReference type="ARBA" id="ARBA00023026"/>
    </source>
</evidence>
<dbReference type="InterPro" id="IPR023828">
    <property type="entry name" value="Peptidase_S8_Ser-AS"/>
</dbReference>
<keyword evidence="18" id="KW-1185">Reference proteome</keyword>
<keyword evidence="8" id="KW-0732">Signal</keyword>
<feature type="active site" description="Charge relay system" evidence="15">
    <location>
        <position position="303"/>
    </location>
</feature>
<proteinExistence type="predicted"/>
<keyword evidence="13" id="KW-0865">Zymogen</keyword>
<evidence type="ECO:0000256" key="4">
    <source>
        <dbReference type="ARBA" id="ARBA00012462"/>
    </source>
</evidence>
<comment type="function">
    <text evidence="2">Secreted tripeptidyl-peptidase which degrades proteins at acidic pHs and is involved in virulence.</text>
</comment>
<keyword evidence="12" id="KW-0843">Virulence</keyword>
<feature type="active site" description="Charge relay system" evidence="15">
    <location>
        <position position="307"/>
    </location>
</feature>
<evidence type="ECO:0000256" key="7">
    <source>
        <dbReference type="ARBA" id="ARBA00022723"/>
    </source>
</evidence>
<evidence type="ECO:0000256" key="9">
    <source>
        <dbReference type="ARBA" id="ARBA00022801"/>
    </source>
</evidence>
<evidence type="ECO:0000256" key="8">
    <source>
        <dbReference type="ARBA" id="ARBA00022729"/>
    </source>
</evidence>
<accession>A0AAD4LA35</accession>
<dbReference type="PANTHER" id="PTHR14218:SF15">
    <property type="entry name" value="TRIPEPTIDYL-PEPTIDASE 1"/>
    <property type="match status" value="1"/>
</dbReference>
<dbReference type="GO" id="GO:0008240">
    <property type="term" value="F:tripeptidyl-peptidase activity"/>
    <property type="evidence" value="ECO:0007669"/>
    <property type="project" value="UniProtKB-EC"/>
</dbReference>
<dbReference type="FunFam" id="3.40.50.200:FF:000015">
    <property type="entry name" value="Tripeptidyl peptidase A"/>
    <property type="match status" value="1"/>
</dbReference>
<evidence type="ECO:0000256" key="14">
    <source>
        <dbReference type="ARBA" id="ARBA00023180"/>
    </source>
</evidence>
<keyword evidence="11 15" id="KW-0106">Calcium</keyword>
<dbReference type="PANTHER" id="PTHR14218">
    <property type="entry name" value="PROTEASE S8 TRIPEPTIDYL PEPTIDASE I CLN2"/>
    <property type="match status" value="1"/>
</dbReference>
<evidence type="ECO:0000256" key="15">
    <source>
        <dbReference type="PROSITE-ProRule" id="PRU01032"/>
    </source>
</evidence>
<comment type="catalytic activity">
    <reaction evidence="1">
        <text>Release of an N-terminal tripeptide from a polypeptide.</text>
        <dbReference type="EC" id="3.4.14.10"/>
    </reaction>
</comment>
<dbReference type="EMBL" id="JAKELL010000088">
    <property type="protein sequence ID" value="KAH8983470.1"/>
    <property type="molecule type" value="Genomic_DNA"/>
</dbReference>
<keyword evidence="7 15" id="KW-0479">Metal-binding</keyword>
<evidence type="ECO:0000256" key="1">
    <source>
        <dbReference type="ARBA" id="ARBA00001910"/>
    </source>
</evidence>
<dbReference type="GO" id="GO:0005576">
    <property type="term" value="C:extracellular region"/>
    <property type="evidence" value="ECO:0007669"/>
    <property type="project" value="UniProtKB-SubCell"/>
</dbReference>
<dbReference type="PROSITE" id="PS51695">
    <property type="entry name" value="SEDOLISIN"/>
    <property type="match status" value="1"/>
</dbReference>
<dbReference type="EC" id="3.4.14.10" evidence="4"/>
<dbReference type="GO" id="GO:0006508">
    <property type="term" value="P:proteolysis"/>
    <property type="evidence" value="ECO:0007669"/>
    <property type="project" value="UniProtKB-KW"/>
</dbReference>
<dbReference type="AlphaFoldDB" id="A0AAD4LA35"/>
<protein>
    <recommendedName>
        <fullName evidence="4">tripeptidyl-peptidase II</fullName>
        <ecNumber evidence="4">3.4.14.10</ecNumber>
    </recommendedName>
</protein>
<dbReference type="InterPro" id="IPR036852">
    <property type="entry name" value="Peptidase_S8/S53_dom_sf"/>
</dbReference>
<gene>
    <name evidence="17" type="ORF">EDB92DRAFT_1936691</name>
</gene>
<dbReference type="GO" id="GO:0004252">
    <property type="term" value="F:serine-type endopeptidase activity"/>
    <property type="evidence" value="ECO:0007669"/>
    <property type="project" value="UniProtKB-UniRule"/>
</dbReference>
<sequence length="596" mass="64595">MRFHRPYLLSVLSIVPLADRATSLPSLWGNIRVKHTWGTLPANWESLGPPPTGTAIDLYIALKPHSENALIEALYQVSDPGHERYGAHLPREQVAELVAPRQDTLKLVHSWLEHHGVPSSSISTSHGGGWLTITSVPVSQADELLSASYQLYRHTGANATEVILRTVSYALPGVLHEHVQTVAPTTDFTPPRKLLQTLGQHPSEGGATADVNATSRGPVRVLPRTDDFDVTPSFLRWLYRTQGYVPAAMGHNVLGVLGLIDEYPSYADLTQFMINFRLDAIAATFTVQQVNDGGFDPSRPGKEANADIQYAAAMTYPTPHIFYSTGGYMRWVTNGPAPHDAYLVWLNYLLHQEDIPPTISISYGYHETLVPLEYASSLCTLFGQLGLRGVSILVSSGDDGVGGSEYCRDNSGRVRFVPMFPASCPWVTSVGGTVGYNPEVGMYMSGGGFSVHFARPIYQGGVVPPFLGYLGSQYAGLYNPQGRGIPDISAQASRFKYILNAEQRVASGTSMAAPTVAGIISLLNDHLISTGRHRLGFLNLLLYSHGRNGINDITSGSNPGCGTDGFTAIPGWDPVTGMGTPDFMTLQHIIDLLIPV</sequence>
<evidence type="ECO:0000259" key="16">
    <source>
        <dbReference type="PROSITE" id="PS51695"/>
    </source>
</evidence>
<dbReference type="Pfam" id="PF09286">
    <property type="entry name" value="Pro-kuma_activ"/>
    <property type="match status" value="1"/>
</dbReference>
<evidence type="ECO:0000313" key="17">
    <source>
        <dbReference type="EMBL" id="KAH8983470.1"/>
    </source>
</evidence>
<feature type="active site" description="Charge relay system" evidence="15">
    <location>
        <position position="510"/>
    </location>
</feature>
<evidence type="ECO:0000256" key="5">
    <source>
        <dbReference type="ARBA" id="ARBA00022525"/>
    </source>
</evidence>
<reference evidence="17" key="1">
    <citation type="submission" date="2022-01" db="EMBL/GenBank/DDBJ databases">
        <title>Comparative genomics reveals a dynamic genome evolution in the ectomycorrhizal milk-cap (Lactarius) mushrooms.</title>
        <authorList>
            <consortium name="DOE Joint Genome Institute"/>
            <person name="Lebreton A."/>
            <person name="Tang N."/>
            <person name="Kuo A."/>
            <person name="LaButti K."/>
            <person name="Drula E."/>
            <person name="Barry K."/>
            <person name="Clum A."/>
            <person name="Lipzen A."/>
            <person name="Mousain D."/>
            <person name="Ng V."/>
            <person name="Wang R."/>
            <person name="Wang X."/>
            <person name="Dai Y."/>
            <person name="Henrissat B."/>
            <person name="Grigoriev I.V."/>
            <person name="Guerin-Laguette A."/>
            <person name="Yu F."/>
            <person name="Martin F.M."/>
        </authorList>
    </citation>
    <scope>NUCLEOTIDE SEQUENCE</scope>
    <source>
        <strain evidence="17">QP</strain>
    </source>
</reference>
<dbReference type="PROSITE" id="PS00138">
    <property type="entry name" value="SUBTILASE_SER"/>
    <property type="match status" value="1"/>
</dbReference>
<feature type="binding site" evidence="15">
    <location>
        <position position="573"/>
    </location>
    <ligand>
        <name>Ca(2+)</name>
        <dbReference type="ChEBI" id="CHEBI:29108"/>
    </ligand>
</feature>
<evidence type="ECO:0000313" key="18">
    <source>
        <dbReference type="Proteomes" id="UP001201163"/>
    </source>
</evidence>
<comment type="caution">
    <text evidence="17">The sequence shown here is derived from an EMBL/GenBank/DDBJ whole genome shotgun (WGS) entry which is preliminary data.</text>
</comment>
<dbReference type="GO" id="GO:0046872">
    <property type="term" value="F:metal ion binding"/>
    <property type="evidence" value="ECO:0007669"/>
    <property type="project" value="UniProtKB-UniRule"/>
</dbReference>
<dbReference type="Gene3D" id="3.40.50.200">
    <property type="entry name" value="Peptidase S8/S53 domain"/>
    <property type="match status" value="1"/>
</dbReference>
<keyword evidence="14" id="KW-0325">Glycoprotein</keyword>
<evidence type="ECO:0000256" key="6">
    <source>
        <dbReference type="ARBA" id="ARBA00022670"/>
    </source>
</evidence>
<dbReference type="Proteomes" id="UP001201163">
    <property type="component" value="Unassembled WGS sequence"/>
</dbReference>
<feature type="domain" description="Peptidase S53" evidence="16">
    <location>
        <begin position="229"/>
        <end position="593"/>
    </location>
</feature>
<evidence type="ECO:0000256" key="11">
    <source>
        <dbReference type="ARBA" id="ARBA00022837"/>
    </source>
</evidence>
<comment type="cofactor">
    <cofactor evidence="15">
        <name>Ca(2+)</name>
        <dbReference type="ChEBI" id="CHEBI:29108"/>
    </cofactor>
    <text evidence="15">Binds 1 Ca(2+) ion per subunit.</text>
</comment>
<keyword evidence="10 15" id="KW-0720">Serine protease</keyword>
<keyword evidence="5" id="KW-0964">Secreted</keyword>
<dbReference type="CDD" id="cd04056">
    <property type="entry name" value="Peptidases_S53"/>
    <property type="match status" value="1"/>
</dbReference>